<gene>
    <name evidence="1" type="ORF">OR16_32181</name>
</gene>
<evidence type="ECO:0000313" key="2">
    <source>
        <dbReference type="Proteomes" id="UP000005808"/>
    </source>
</evidence>
<dbReference type="Proteomes" id="UP000005808">
    <property type="component" value="Unassembled WGS sequence"/>
</dbReference>
<organism evidence="1 2">
    <name type="scientific">Cupriavidus basilensis OR16</name>
    <dbReference type="NCBI Taxonomy" id="1127483"/>
    <lineage>
        <taxon>Bacteria</taxon>
        <taxon>Pseudomonadati</taxon>
        <taxon>Pseudomonadota</taxon>
        <taxon>Betaproteobacteria</taxon>
        <taxon>Burkholderiales</taxon>
        <taxon>Burkholderiaceae</taxon>
        <taxon>Cupriavidus</taxon>
    </lineage>
</organism>
<feature type="non-terminal residue" evidence="1">
    <location>
        <position position="1"/>
    </location>
</feature>
<reference evidence="1 2" key="1">
    <citation type="journal article" date="2012" name="J. Bacteriol.">
        <title>De Novo Genome Project of Cupriavidus basilensis OR16.</title>
        <authorList>
            <person name="Cserhati M."/>
            <person name="Kriszt B."/>
            <person name="Szoboszlay S."/>
            <person name="Toth A."/>
            <person name="Szabo I."/>
            <person name="Tancsics A."/>
            <person name="Nagy I."/>
            <person name="Horvath B."/>
            <person name="Nagy I."/>
            <person name="Kukolya J."/>
        </authorList>
    </citation>
    <scope>NUCLEOTIDE SEQUENCE [LARGE SCALE GENOMIC DNA]</scope>
    <source>
        <strain evidence="1 2">OR16</strain>
    </source>
</reference>
<sequence>QAGAADDVKEYYQRQSTSLILSTPAELRDYQKDEIARWKRLAAIAKIELQ</sequence>
<evidence type="ECO:0000313" key="1">
    <source>
        <dbReference type="EMBL" id="EHP39307.1"/>
    </source>
</evidence>
<name>H1SDU6_9BURK</name>
<comment type="caution">
    <text evidence="1">The sequence shown here is derived from an EMBL/GenBank/DDBJ whole genome shotgun (WGS) entry which is preliminary data.</text>
</comment>
<accession>H1SDU6</accession>
<keyword evidence="1" id="KW-0675">Receptor</keyword>
<protein>
    <submittedName>
        <fullName evidence="1">Extra-cytoplasmic solute receptor</fullName>
    </submittedName>
</protein>
<dbReference type="AlphaFoldDB" id="H1SDU6"/>
<dbReference type="InterPro" id="IPR042100">
    <property type="entry name" value="Bug_dom1"/>
</dbReference>
<dbReference type="Gene3D" id="3.40.190.150">
    <property type="entry name" value="Bordetella uptake gene, domain 1"/>
    <property type="match status" value="1"/>
</dbReference>
<proteinExistence type="predicted"/>
<dbReference type="EMBL" id="AHJE01000095">
    <property type="protein sequence ID" value="EHP39307.1"/>
    <property type="molecule type" value="Genomic_DNA"/>
</dbReference>